<evidence type="ECO:0000313" key="2">
    <source>
        <dbReference type="Proteomes" id="UP000316621"/>
    </source>
</evidence>
<keyword evidence="2" id="KW-1185">Reference proteome</keyword>
<dbReference type="AlphaFoldDB" id="A0A4Y7JRP3"/>
<proteinExistence type="predicted"/>
<dbReference type="Gene3D" id="3.80.10.10">
    <property type="entry name" value="Ribonuclease Inhibitor"/>
    <property type="match status" value="1"/>
</dbReference>
<accession>A0A4Y7JRP3</accession>
<dbReference type="InterPro" id="IPR032675">
    <property type="entry name" value="LRR_dom_sf"/>
</dbReference>
<protein>
    <submittedName>
        <fullName evidence="1">Uncharacterized protein</fullName>
    </submittedName>
</protein>
<name>A0A4Y7JRP3_PAPSO</name>
<sequence>MCCSSPCLSLRELTIKYSSKLTGIPWLPFLEDLWLRGIGHQLVSSVGRTQTSVKWLYLQELEDLIYFPISILQSNCNLRRLHIDNCNKFQGFRMNKRGLDNSRDRVLGREAHSPPSRRPSLFESLFGHSF</sequence>
<evidence type="ECO:0000313" key="1">
    <source>
        <dbReference type="EMBL" id="RZC63206.1"/>
    </source>
</evidence>
<organism evidence="1 2">
    <name type="scientific">Papaver somniferum</name>
    <name type="common">Opium poppy</name>
    <dbReference type="NCBI Taxonomy" id="3469"/>
    <lineage>
        <taxon>Eukaryota</taxon>
        <taxon>Viridiplantae</taxon>
        <taxon>Streptophyta</taxon>
        <taxon>Embryophyta</taxon>
        <taxon>Tracheophyta</taxon>
        <taxon>Spermatophyta</taxon>
        <taxon>Magnoliopsida</taxon>
        <taxon>Ranunculales</taxon>
        <taxon>Papaveraceae</taxon>
        <taxon>Papaveroideae</taxon>
        <taxon>Papaver</taxon>
    </lineage>
</organism>
<dbReference type="Gramene" id="RZC63206">
    <property type="protein sequence ID" value="RZC63206"/>
    <property type="gene ID" value="C5167_024973"/>
</dbReference>
<dbReference type="SUPFAM" id="SSF52047">
    <property type="entry name" value="RNI-like"/>
    <property type="match status" value="1"/>
</dbReference>
<gene>
    <name evidence="1" type="ORF">C5167_024973</name>
</gene>
<reference evidence="1 2" key="1">
    <citation type="journal article" date="2018" name="Science">
        <title>The opium poppy genome and morphinan production.</title>
        <authorList>
            <person name="Guo L."/>
            <person name="Winzer T."/>
            <person name="Yang X."/>
            <person name="Li Y."/>
            <person name="Ning Z."/>
            <person name="He Z."/>
            <person name="Teodor R."/>
            <person name="Lu Y."/>
            <person name="Bowser T.A."/>
            <person name="Graham I.A."/>
            <person name="Ye K."/>
        </authorList>
    </citation>
    <scope>NUCLEOTIDE SEQUENCE [LARGE SCALE GENOMIC DNA]</scope>
    <source>
        <strain evidence="2">cv. HN1</strain>
        <tissue evidence="1">Leaves</tissue>
    </source>
</reference>
<dbReference type="Proteomes" id="UP000316621">
    <property type="component" value="Chromosome 5"/>
</dbReference>
<dbReference type="EMBL" id="CM010719">
    <property type="protein sequence ID" value="RZC63206.1"/>
    <property type="molecule type" value="Genomic_DNA"/>
</dbReference>